<dbReference type="EMBL" id="CP187985">
    <property type="protein sequence ID" value="XSF56444.1"/>
    <property type="molecule type" value="Genomic_DNA"/>
</dbReference>
<evidence type="ECO:0000313" key="1">
    <source>
        <dbReference type="EMBL" id="XSF56444.1"/>
    </source>
</evidence>
<gene>
    <name evidence="1" type="ORF">BS411_021680</name>
</gene>
<evidence type="ECO:0000313" key="2">
    <source>
        <dbReference type="Proteomes" id="UP000244623"/>
    </source>
</evidence>
<reference evidence="1" key="1">
    <citation type="submission" date="2025-05" db="EMBL/GenBank/DDBJ databases">
        <title>FDA Reference Genome datasets for Cronobacter.</title>
        <authorList>
            <person name="Gopinath G.R."/>
        </authorList>
    </citation>
    <scope>NUCLEOTIDE SEQUENCE</scope>
    <source>
        <strain evidence="1">MOD1-Sh41s</strain>
    </source>
</reference>
<sequence length="518" mass="59589">MAKLAARSYVKSVTRCSRFIITLPVASERSIKGRKMRKIPRVIHQVYTAGWQRLPEEIRALTEQLRNLNPDYEYRFYDEPAILAWIETHFGQDMLALYQRINPEYGAARADLFRYLVIYQEGGVYLDVKSFCSRPLDEVIPADCELMLFHWDNQPGGQDHKKGLHKELAELPHGEYQQWNVIAAPRSPWLREVIDEVTSRIKNYQPAKYGIGMKGVLSTTGPIAFTLAIRRIPFSKHVHVVRDHRTVGLKYCGVDSSVLKRFKKSAYARLKTPVVTLSERDHARYQLWLFFVFPFKRLHKNIVNETDIALKKTSRLLSDRRVNRAPKGRKGWVGAFRRTGKRLGLLVAAVLALTGLHAGYEQLTGNFHEVIEGELYRSAQPDATDIAEYSERYHIRTILNLRDEPRGDWYEQEKASADVHGIQLVDYPLSSSKEISVREAEKLAELMKTLPRPLLIHCDHGANRTGLVSAIYLDAVAQTSDLIAQLQLSPWYGHFPIPVMGRYAMYSSYKRFQIMSPY</sequence>
<accession>A0ACD5IXZ7</accession>
<dbReference type="Proteomes" id="UP000244623">
    <property type="component" value="Plasmid pCturSh41s_1"/>
</dbReference>
<organism evidence="1 2">
    <name type="scientific">Cronobacter turicensis</name>
    <dbReference type="NCBI Taxonomy" id="413502"/>
    <lineage>
        <taxon>Bacteria</taxon>
        <taxon>Pseudomonadati</taxon>
        <taxon>Pseudomonadota</taxon>
        <taxon>Gammaproteobacteria</taxon>
        <taxon>Enterobacterales</taxon>
        <taxon>Enterobacteriaceae</taxon>
        <taxon>Cronobacter</taxon>
    </lineage>
</organism>
<name>A0ACD5IXZ7_9ENTR</name>
<proteinExistence type="predicted"/>
<geneLocation type="plasmid" evidence="1 2">
    <name>pCturSh41s_1</name>
</geneLocation>
<protein>
    <submittedName>
        <fullName evidence="1">Glycosyltransferase</fullName>
    </submittedName>
</protein>
<keyword evidence="1" id="KW-0614">Plasmid</keyword>